<evidence type="ECO:0000313" key="5">
    <source>
        <dbReference type="Proteomes" id="UP000799766"/>
    </source>
</evidence>
<dbReference type="Gene3D" id="2.30.29.30">
    <property type="entry name" value="Pleckstrin-homology domain (PH domain)/Phosphotyrosine-binding domain (PTB)"/>
    <property type="match status" value="1"/>
</dbReference>
<organism evidence="4 5">
    <name type="scientific">Lineolata rhizophorae</name>
    <dbReference type="NCBI Taxonomy" id="578093"/>
    <lineage>
        <taxon>Eukaryota</taxon>
        <taxon>Fungi</taxon>
        <taxon>Dikarya</taxon>
        <taxon>Ascomycota</taxon>
        <taxon>Pezizomycotina</taxon>
        <taxon>Dothideomycetes</taxon>
        <taxon>Dothideomycetes incertae sedis</taxon>
        <taxon>Lineolatales</taxon>
        <taxon>Lineolataceae</taxon>
        <taxon>Lineolata</taxon>
    </lineage>
</organism>
<feature type="region of interest" description="Disordered" evidence="2">
    <location>
        <begin position="641"/>
        <end position="755"/>
    </location>
</feature>
<dbReference type="InterPro" id="IPR043453">
    <property type="entry name" value="Slm1_PH"/>
</dbReference>
<dbReference type="SUPFAM" id="SSF50729">
    <property type="entry name" value="PH domain-like"/>
    <property type="match status" value="1"/>
</dbReference>
<dbReference type="InterPro" id="IPR027267">
    <property type="entry name" value="AH/BAR_dom_sf"/>
</dbReference>
<dbReference type="InterPro" id="IPR046869">
    <property type="entry name" value="SLM1/RGC1-like_PH"/>
</dbReference>
<dbReference type="InterPro" id="IPR046868">
    <property type="entry name" value="BAR_4"/>
</dbReference>
<feature type="compositionally biased region" description="Low complexity" evidence="2">
    <location>
        <begin position="48"/>
        <end position="58"/>
    </location>
</feature>
<keyword evidence="5" id="KW-1185">Reference proteome</keyword>
<evidence type="ECO:0000256" key="1">
    <source>
        <dbReference type="ARBA" id="ARBA00022553"/>
    </source>
</evidence>
<dbReference type="EMBL" id="MU001675">
    <property type="protein sequence ID" value="KAF2459499.1"/>
    <property type="molecule type" value="Genomic_DNA"/>
</dbReference>
<keyword evidence="1" id="KW-0597">Phosphoprotein</keyword>
<feature type="compositionally biased region" description="Acidic residues" evidence="2">
    <location>
        <begin position="564"/>
        <end position="573"/>
    </location>
</feature>
<feature type="compositionally biased region" description="Polar residues" evidence="2">
    <location>
        <begin position="646"/>
        <end position="659"/>
    </location>
</feature>
<dbReference type="CDD" id="cd13311">
    <property type="entry name" value="PH_Slm1"/>
    <property type="match status" value="1"/>
</dbReference>
<proteinExistence type="predicted"/>
<feature type="region of interest" description="Disordered" evidence="2">
    <location>
        <begin position="85"/>
        <end position="131"/>
    </location>
</feature>
<dbReference type="Proteomes" id="UP000799766">
    <property type="component" value="Unassembled WGS sequence"/>
</dbReference>
<dbReference type="PANTHER" id="PTHR31941">
    <property type="entry name" value="CYTOSKELETAL SIGNALING PROTEIN SLM1"/>
    <property type="match status" value="1"/>
</dbReference>
<dbReference type="Gene3D" id="1.20.1270.60">
    <property type="entry name" value="Arfaptin homology (AH) domain/BAR domain"/>
    <property type="match status" value="1"/>
</dbReference>
<feature type="compositionally biased region" description="Low complexity" evidence="2">
    <location>
        <begin position="734"/>
        <end position="743"/>
    </location>
</feature>
<dbReference type="SMART" id="SM00233">
    <property type="entry name" value="PH"/>
    <property type="match status" value="1"/>
</dbReference>
<feature type="compositionally biased region" description="Polar residues" evidence="2">
    <location>
        <begin position="552"/>
        <end position="561"/>
    </location>
</feature>
<feature type="region of interest" description="Disordered" evidence="2">
    <location>
        <begin position="1"/>
        <end position="62"/>
    </location>
</feature>
<dbReference type="PROSITE" id="PS50003">
    <property type="entry name" value="PH_DOMAIN"/>
    <property type="match status" value="1"/>
</dbReference>
<dbReference type="InterPro" id="IPR001849">
    <property type="entry name" value="PH_domain"/>
</dbReference>
<evidence type="ECO:0000256" key="2">
    <source>
        <dbReference type="SAM" id="MobiDB-lite"/>
    </source>
</evidence>
<evidence type="ECO:0000313" key="4">
    <source>
        <dbReference type="EMBL" id="KAF2459499.1"/>
    </source>
</evidence>
<sequence>MSMNQHIYGSVPPPNPAQVNRGYGMSSAPDGQPSGTDFADTPGNPIDSSPLSQSLQQPNAMAHHGRFEEDFDASQRGSSLVADGDAAGLQRSASRASATSLGGATPKRSNTLTKKASVSRKSSLKRSGSRKSLRAGSIKGVSLSDGVSEDYNSVFYTPVPTSGSPTDILVSRFQAWRKLLKDLIAYFREVQASYEHRAKSLLKVSNVINNTNAPPLFLVEGGLNDANRILRDYHKQVVVESNKARDIESEVIAQLSGLRSDLGQKIKEIKSLSGDFKNSVDKEKESSRKSVAALEDALQAIDTDPTSVVGKGDPFVVRLGVDRQIERQIDEENYLHRAYLNLEGSGRELESIVVGEIQKAYNALATILKREADETLQTVDRLRNGPIAMSKDYEWSEFVEHDPHFVNPSAPLRRVEDIEYPGKHHPAAAEVRAGMLERKSKYLKSYTPGWYVLSPTHLHEFKSADRIYSQPPVMSLYLPEQKLGSHSQPGSSSHKFILKGRQTGSMHRGHSWVFRAESYDTMLAWYEDIKSLTEKTGEERNAYVRRHVRSASRGSQLSTASDEVGLENDEADEVPYSGNASLSQGAAGGQVQPQPYHEQRPSPGGRFPSDLQVNRHLQAPLSPSSGSSAAEVENVDRDLSTIAGGPQQNQAQHYDQNNHPPTSQYPPPPAANNTPYDYAGYQQPTHEPYDPYSQQHPVPPPHAYPGQSHYGAPAPPDALPSESSRAAPYPEEPLPQQQPQVYLSENSKPAEPDLVRHNSLYGDWMAPVAAGAAGGAAGATTAAASKSKEPQPTAEQPAAAPQAIVEQPHQQQPEAAPMPVPVPEASTSESAPTSTTAAALSPSAVQNEPAVGSTSVTSGPTSLGSDTPMSVPSLGGKDGDVLPKTVSRQNTDVSVSDLEVPGRYPKSIVQ</sequence>
<dbReference type="PANTHER" id="PTHR31941:SF16">
    <property type="entry name" value="PHOSPHATIDYLINOSITOL 4,5-BISPHOSPHATE-BINDING PROTEIN SLM1-RELATED"/>
    <property type="match status" value="1"/>
</dbReference>
<dbReference type="InterPro" id="IPR011993">
    <property type="entry name" value="PH-like_dom_sf"/>
</dbReference>
<dbReference type="Pfam" id="PF20399">
    <property type="entry name" value="PH_20"/>
    <property type="match status" value="1"/>
</dbReference>
<feature type="compositionally biased region" description="Low complexity" evidence="2">
    <location>
        <begin position="778"/>
        <end position="815"/>
    </location>
</feature>
<feature type="compositionally biased region" description="Low complexity" evidence="2">
    <location>
        <begin position="823"/>
        <end position="844"/>
    </location>
</feature>
<dbReference type="OrthoDB" id="5598057at2759"/>
<feature type="compositionally biased region" description="Low complexity" evidence="2">
    <location>
        <begin position="852"/>
        <end position="865"/>
    </location>
</feature>
<evidence type="ECO:0000259" key="3">
    <source>
        <dbReference type="PROSITE" id="PS50003"/>
    </source>
</evidence>
<dbReference type="Pfam" id="PF20400">
    <property type="entry name" value="BAR_4"/>
    <property type="match status" value="1"/>
</dbReference>
<name>A0A6A6P6J4_9PEZI</name>
<feature type="domain" description="PH" evidence="3">
    <location>
        <begin position="429"/>
        <end position="534"/>
    </location>
</feature>
<feature type="region of interest" description="Disordered" evidence="2">
    <location>
        <begin position="771"/>
        <end position="910"/>
    </location>
</feature>
<protein>
    <recommendedName>
        <fullName evidence="3">PH domain-containing protein</fullName>
    </recommendedName>
</protein>
<reference evidence="4" key="1">
    <citation type="journal article" date="2020" name="Stud. Mycol.">
        <title>101 Dothideomycetes genomes: a test case for predicting lifestyles and emergence of pathogens.</title>
        <authorList>
            <person name="Haridas S."/>
            <person name="Albert R."/>
            <person name="Binder M."/>
            <person name="Bloem J."/>
            <person name="Labutti K."/>
            <person name="Salamov A."/>
            <person name="Andreopoulos B."/>
            <person name="Baker S."/>
            <person name="Barry K."/>
            <person name="Bills G."/>
            <person name="Bluhm B."/>
            <person name="Cannon C."/>
            <person name="Castanera R."/>
            <person name="Culley D."/>
            <person name="Daum C."/>
            <person name="Ezra D."/>
            <person name="Gonzalez J."/>
            <person name="Henrissat B."/>
            <person name="Kuo A."/>
            <person name="Liang C."/>
            <person name="Lipzen A."/>
            <person name="Lutzoni F."/>
            <person name="Magnuson J."/>
            <person name="Mondo S."/>
            <person name="Nolan M."/>
            <person name="Ohm R."/>
            <person name="Pangilinan J."/>
            <person name="Park H.-J."/>
            <person name="Ramirez L."/>
            <person name="Alfaro M."/>
            <person name="Sun H."/>
            <person name="Tritt A."/>
            <person name="Yoshinaga Y."/>
            <person name="Zwiers L.-H."/>
            <person name="Turgeon B."/>
            <person name="Goodwin S."/>
            <person name="Spatafora J."/>
            <person name="Crous P."/>
            <person name="Grigoriev I."/>
        </authorList>
    </citation>
    <scope>NUCLEOTIDE SEQUENCE</scope>
    <source>
        <strain evidence="4">ATCC 16933</strain>
    </source>
</reference>
<feature type="compositionally biased region" description="Polar residues" evidence="2">
    <location>
        <begin position="91"/>
        <end position="113"/>
    </location>
</feature>
<accession>A0A6A6P6J4</accession>
<gene>
    <name evidence="4" type="ORF">BDY21DRAFT_408994</name>
</gene>
<feature type="region of interest" description="Disordered" evidence="2">
    <location>
        <begin position="547"/>
        <end position="611"/>
    </location>
</feature>
<feature type="compositionally biased region" description="Basic residues" evidence="2">
    <location>
        <begin position="122"/>
        <end position="131"/>
    </location>
</feature>
<dbReference type="AlphaFoldDB" id="A0A6A6P6J4"/>